<protein>
    <submittedName>
        <fullName evidence="2">Uncharacterized protein</fullName>
    </submittedName>
</protein>
<feature type="region of interest" description="Disordered" evidence="1">
    <location>
        <begin position="74"/>
        <end position="125"/>
    </location>
</feature>
<dbReference type="Proteomes" id="UP001175000">
    <property type="component" value="Unassembled WGS sequence"/>
</dbReference>
<feature type="compositionally biased region" description="Basic and acidic residues" evidence="1">
    <location>
        <begin position="86"/>
        <end position="96"/>
    </location>
</feature>
<feature type="region of interest" description="Disordered" evidence="1">
    <location>
        <begin position="141"/>
        <end position="273"/>
    </location>
</feature>
<dbReference type="AlphaFoldDB" id="A0AA40CAI8"/>
<name>A0AA40CAI8_9PEZI</name>
<proteinExistence type="predicted"/>
<organism evidence="2 3">
    <name type="scientific">Immersiella caudata</name>
    <dbReference type="NCBI Taxonomy" id="314043"/>
    <lineage>
        <taxon>Eukaryota</taxon>
        <taxon>Fungi</taxon>
        <taxon>Dikarya</taxon>
        <taxon>Ascomycota</taxon>
        <taxon>Pezizomycotina</taxon>
        <taxon>Sordariomycetes</taxon>
        <taxon>Sordariomycetidae</taxon>
        <taxon>Sordariales</taxon>
        <taxon>Lasiosphaeriaceae</taxon>
        <taxon>Immersiella</taxon>
    </lineage>
</organism>
<evidence type="ECO:0000313" key="2">
    <source>
        <dbReference type="EMBL" id="KAK0631611.1"/>
    </source>
</evidence>
<reference evidence="2" key="1">
    <citation type="submission" date="2023-06" db="EMBL/GenBank/DDBJ databases">
        <title>Genome-scale phylogeny and comparative genomics of the fungal order Sordariales.</title>
        <authorList>
            <consortium name="Lawrence Berkeley National Laboratory"/>
            <person name="Hensen N."/>
            <person name="Bonometti L."/>
            <person name="Westerberg I."/>
            <person name="Brannstrom I.O."/>
            <person name="Guillou S."/>
            <person name="Cros-Aarteil S."/>
            <person name="Calhoun S."/>
            <person name="Haridas S."/>
            <person name="Kuo A."/>
            <person name="Mondo S."/>
            <person name="Pangilinan J."/>
            <person name="Riley R."/>
            <person name="Labutti K."/>
            <person name="Andreopoulos B."/>
            <person name="Lipzen A."/>
            <person name="Chen C."/>
            <person name="Yanf M."/>
            <person name="Daum C."/>
            <person name="Ng V."/>
            <person name="Clum A."/>
            <person name="Steindorff A."/>
            <person name="Ohm R."/>
            <person name="Martin F."/>
            <person name="Silar P."/>
            <person name="Natvig D."/>
            <person name="Lalanne C."/>
            <person name="Gautier V."/>
            <person name="Ament-Velasquez S.L."/>
            <person name="Kruys A."/>
            <person name="Hutchinson M.I."/>
            <person name="Powell A.J."/>
            <person name="Barry K."/>
            <person name="Miller A.N."/>
            <person name="Grigoriev I.V."/>
            <person name="Debuchy R."/>
            <person name="Gladieux P."/>
            <person name="Thoren M.H."/>
            <person name="Johannesson H."/>
        </authorList>
    </citation>
    <scope>NUCLEOTIDE SEQUENCE</scope>
    <source>
        <strain evidence="2">CBS 606.72</strain>
    </source>
</reference>
<sequence length="273" mass="30785">MTNRIVQIVEIMLEFLQTEMASQHGRPSPEAVTSDDIIRMVSTLAPLLQNLQGAKTPSVFPPFQFGAQREDTSVFPPFQFRAQPSSEKEKRSREDASVIPPFQFGAQPSSEKEERNQEDDDFSMGDGIKQERVDILRQDNNDVPNFLAPDKQPIFNIPDFSLNQNGKRDREDDGADMDSGTKRPKFNIPDFPLNQNGKRDREDSNASMNNDGIKRPRFNATNFLSPIKREQEEDDNDHPSPASTVAFGSRDAGELNLGDFGDGLSQRLSWLRP</sequence>
<keyword evidence="3" id="KW-1185">Reference proteome</keyword>
<dbReference type="EMBL" id="JAULSU010000001">
    <property type="protein sequence ID" value="KAK0631611.1"/>
    <property type="molecule type" value="Genomic_DNA"/>
</dbReference>
<gene>
    <name evidence="2" type="ORF">B0T14DRAFT_549359</name>
</gene>
<evidence type="ECO:0000313" key="3">
    <source>
        <dbReference type="Proteomes" id="UP001175000"/>
    </source>
</evidence>
<evidence type="ECO:0000256" key="1">
    <source>
        <dbReference type="SAM" id="MobiDB-lite"/>
    </source>
</evidence>
<accession>A0AA40CAI8</accession>
<comment type="caution">
    <text evidence="2">The sequence shown here is derived from an EMBL/GenBank/DDBJ whole genome shotgun (WGS) entry which is preliminary data.</text>
</comment>